<sequence>MTRRRRDQFHQQKLNQQKNAIRDFANASEDIVNAGNHAKTYLRIITSGDPTAFPLHKEQTQMVAAFKKAFPNQNIEVITKEELEAMAESPKFAEFKDKFKDMVPEYKRATFVRLRADEAYGTRNSIVVPRLLFMGIEMRRNTEGVNMRLQAQIIANNATVRQE</sequence>
<accession>A0A2G5VUV7</accession>
<gene>
    <name evidence="2" type="primary">Cnig_chr_I.g800</name>
    <name evidence="2" type="ORF">B9Z55_000800</name>
</gene>
<proteinExistence type="predicted"/>
<organism evidence="2 3">
    <name type="scientific">Caenorhabditis nigoni</name>
    <dbReference type="NCBI Taxonomy" id="1611254"/>
    <lineage>
        <taxon>Eukaryota</taxon>
        <taxon>Metazoa</taxon>
        <taxon>Ecdysozoa</taxon>
        <taxon>Nematoda</taxon>
        <taxon>Chromadorea</taxon>
        <taxon>Rhabditida</taxon>
        <taxon>Rhabditina</taxon>
        <taxon>Rhabditomorpha</taxon>
        <taxon>Rhabditoidea</taxon>
        <taxon>Rhabditidae</taxon>
        <taxon>Peloderinae</taxon>
        <taxon>Caenorhabditis</taxon>
    </lineage>
</organism>
<dbReference type="STRING" id="1611254.A0A2G5VUV7"/>
<dbReference type="InterPro" id="IPR021148">
    <property type="entry name" value="Polysacc_synth_dom"/>
</dbReference>
<dbReference type="PANTHER" id="PTHR13410">
    <property type="entry name" value="PROTEIN PBDC1"/>
    <property type="match status" value="1"/>
</dbReference>
<dbReference type="AlphaFoldDB" id="A0A2G5VUV7"/>
<dbReference type="Gene3D" id="1.10.3560.10">
    <property type="entry name" value="yst0336 like domain"/>
    <property type="match status" value="1"/>
</dbReference>
<reference evidence="3" key="1">
    <citation type="submission" date="2017-10" db="EMBL/GenBank/DDBJ databases">
        <title>Rapid genome shrinkage in a self-fertile nematode reveals novel sperm competition proteins.</title>
        <authorList>
            <person name="Yin D."/>
            <person name="Schwarz E.M."/>
            <person name="Thomas C.G."/>
            <person name="Felde R.L."/>
            <person name="Korf I.F."/>
            <person name="Cutter A.D."/>
            <person name="Schartner C.M."/>
            <person name="Ralston E.J."/>
            <person name="Meyer B.J."/>
            <person name="Haag E.S."/>
        </authorList>
    </citation>
    <scope>NUCLEOTIDE SEQUENCE [LARGE SCALE GENOMIC DNA]</scope>
    <source>
        <strain evidence="3">JU1422</strain>
    </source>
</reference>
<dbReference type="EMBL" id="PDUG01000001">
    <property type="protein sequence ID" value="PIC55592.1"/>
    <property type="molecule type" value="Genomic_DNA"/>
</dbReference>
<dbReference type="InterPro" id="IPR008476">
    <property type="entry name" value="PBDC1_metazoa/fungi"/>
</dbReference>
<protein>
    <recommendedName>
        <fullName evidence="1">Polysaccharide biosynthesis domain-containing protein</fullName>
    </recommendedName>
</protein>
<name>A0A2G5VUV7_9PELO</name>
<evidence type="ECO:0000313" key="3">
    <source>
        <dbReference type="Proteomes" id="UP000230233"/>
    </source>
</evidence>
<dbReference type="InterPro" id="IPR023139">
    <property type="entry name" value="PBDC1-like_dom_sf"/>
</dbReference>
<dbReference type="PANTHER" id="PTHR13410:SF9">
    <property type="entry name" value="PROTEIN PBDC1"/>
    <property type="match status" value="1"/>
</dbReference>
<dbReference type="Pfam" id="PF04669">
    <property type="entry name" value="PBDC1"/>
    <property type="match status" value="1"/>
</dbReference>
<feature type="domain" description="Polysaccharide biosynthesis" evidence="1">
    <location>
        <begin position="32"/>
        <end position="148"/>
    </location>
</feature>
<keyword evidence="3" id="KW-1185">Reference proteome</keyword>
<dbReference type="Proteomes" id="UP000230233">
    <property type="component" value="Chromosome I"/>
</dbReference>
<dbReference type="OrthoDB" id="10248897at2759"/>
<evidence type="ECO:0000313" key="2">
    <source>
        <dbReference type="EMBL" id="PIC55592.1"/>
    </source>
</evidence>
<dbReference type="GO" id="GO:0005737">
    <property type="term" value="C:cytoplasm"/>
    <property type="evidence" value="ECO:0007669"/>
    <property type="project" value="TreeGrafter"/>
</dbReference>
<comment type="caution">
    <text evidence="2">The sequence shown here is derived from an EMBL/GenBank/DDBJ whole genome shotgun (WGS) entry which is preliminary data.</text>
</comment>
<evidence type="ECO:0000259" key="1">
    <source>
        <dbReference type="Pfam" id="PF04669"/>
    </source>
</evidence>